<dbReference type="AlphaFoldDB" id="A0A1I1YD67"/>
<sequence>MDSIALFARISHYGDEQEEQVKGFIIHVVLHELAHLDQEVDFGQDNKTKNEYQKRMENANETYTYNWIMKHMNELVRRFGPFRLELAANSGTYRYDNRYVYKRINSVADVLKSLLYFLSNVDIEKLIDKFNSVFIMMILKLRNGAHFRCLILGKNDSPVKIRKIRDLLTFLDQNIIQKNRVFTSKSWLEYDESIVLKSDNKPGSRTFHIPFLVITLEESDEEAKTFTIEYKKEKA</sequence>
<gene>
    <name evidence="1" type="ORF">SAMN05216245_102153</name>
</gene>
<organism evidence="1 2">
    <name type="scientific">Succiniclasticum ruminis DSM 9236</name>
    <dbReference type="NCBI Taxonomy" id="1123323"/>
    <lineage>
        <taxon>Bacteria</taxon>
        <taxon>Bacillati</taxon>
        <taxon>Bacillota</taxon>
        <taxon>Negativicutes</taxon>
        <taxon>Acidaminococcales</taxon>
        <taxon>Acidaminococcaceae</taxon>
        <taxon>Succiniclasticum</taxon>
    </lineage>
</organism>
<proteinExistence type="predicted"/>
<accession>A0A1I1YD67</accession>
<evidence type="ECO:0000313" key="2">
    <source>
        <dbReference type="Proteomes" id="UP000198896"/>
    </source>
</evidence>
<protein>
    <submittedName>
        <fullName evidence="1">Uncharacterized protein</fullName>
    </submittedName>
</protein>
<dbReference type="RefSeq" id="WP_093912733.1">
    <property type="nucleotide sequence ID" value="NZ_FONL01000002.1"/>
</dbReference>
<evidence type="ECO:0000313" key="1">
    <source>
        <dbReference type="EMBL" id="SFE17555.1"/>
    </source>
</evidence>
<reference evidence="1 2" key="1">
    <citation type="submission" date="2016-10" db="EMBL/GenBank/DDBJ databases">
        <authorList>
            <person name="de Groot N.N."/>
        </authorList>
    </citation>
    <scope>NUCLEOTIDE SEQUENCE [LARGE SCALE GENOMIC DNA]</scope>
    <source>
        <strain evidence="1 2">DSM 9236</strain>
    </source>
</reference>
<dbReference type="Proteomes" id="UP000198896">
    <property type="component" value="Unassembled WGS sequence"/>
</dbReference>
<name>A0A1I1YD67_9FIRM</name>
<dbReference type="EMBL" id="FONL01000002">
    <property type="protein sequence ID" value="SFE17555.1"/>
    <property type="molecule type" value="Genomic_DNA"/>
</dbReference>
<keyword evidence="2" id="KW-1185">Reference proteome</keyword>
<dbReference type="STRING" id="1123323.SAMN05216245_102153"/>